<reference evidence="1 2" key="1">
    <citation type="submission" date="2018-02" db="EMBL/GenBank/DDBJ databases">
        <title>The genomes of Aspergillus section Nigri reveals drivers in fungal speciation.</title>
        <authorList>
            <consortium name="DOE Joint Genome Institute"/>
            <person name="Vesth T.C."/>
            <person name="Nybo J."/>
            <person name="Theobald S."/>
            <person name="Brandl J."/>
            <person name="Frisvad J.C."/>
            <person name="Nielsen K.F."/>
            <person name="Lyhne E.K."/>
            <person name="Kogle M.E."/>
            <person name="Kuo A."/>
            <person name="Riley R."/>
            <person name="Clum A."/>
            <person name="Nolan M."/>
            <person name="Lipzen A."/>
            <person name="Salamov A."/>
            <person name="Henrissat B."/>
            <person name="Wiebenga A."/>
            <person name="De vries R.P."/>
            <person name="Grigoriev I.V."/>
            <person name="Mortensen U.H."/>
            <person name="Andersen M.R."/>
            <person name="Baker S.E."/>
        </authorList>
    </citation>
    <scope>NUCLEOTIDE SEQUENCE [LARGE SCALE GENOMIC DNA]</scope>
    <source>
        <strain evidence="1 2">CBS 101889</strain>
    </source>
</reference>
<dbReference type="GeneID" id="37200643"/>
<dbReference type="RefSeq" id="XP_025551170.1">
    <property type="nucleotide sequence ID" value="XM_025696354.1"/>
</dbReference>
<sequence length="199" mass="23256">MSEPKQSVLSILTEQSWFWDPMHNNEIRFLANGTGHIICRYETQEWIMAELGWRPRSPVSLEPVTVTNADGFLSEFEIEITLSKRQIANSYVPAGRRINEALLTEKAFKPKVYKVRVERGSFLTQHDRTGDLQRGDRPRYAMQLAFDTSPYPQPEQWKEMTSSLQAHRMWEWDEFCSHQLPEKGFLSVTWSKLRDAFAS</sequence>
<dbReference type="OrthoDB" id="2935237at2759"/>
<dbReference type="Proteomes" id="UP000248961">
    <property type="component" value="Unassembled WGS sequence"/>
</dbReference>
<dbReference type="VEuPathDB" id="FungiDB:BO97DRAFT_414596"/>
<evidence type="ECO:0000313" key="2">
    <source>
        <dbReference type="Proteomes" id="UP000248961"/>
    </source>
</evidence>
<accession>A0A395HWV6</accession>
<dbReference type="AlphaFoldDB" id="A0A395HWV6"/>
<gene>
    <name evidence="1" type="ORF">BO97DRAFT_414596</name>
</gene>
<dbReference type="EMBL" id="KZ824285">
    <property type="protein sequence ID" value="RAL12016.1"/>
    <property type="molecule type" value="Genomic_DNA"/>
</dbReference>
<evidence type="ECO:0000313" key="1">
    <source>
        <dbReference type="EMBL" id="RAL12016.1"/>
    </source>
</evidence>
<keyword evidence="2" id="KW-1185">Reference proteome</keyword>
<name>A0A395HWV6_ASPHC</name>
<proteinExistence type="predicted"/>
<organism evidence="1 2">
    <name type="scientific">Aspergillus homomorphus (strain CBS 101889)</name>
    <dbReference type="NCBI Taxonomy" id="1450537"/>
    <lineage>
        <taxon>Eukaryota</taxon>
        <taxon>Fungi</taxon>
        <taxon>Dikarya</taxon>
        <taxon>Ascomycota</taxon>
        <taxon>Pezizomycotina</taxon>
        <taxon>Eurotiomycetes</taxon>
        <taxon>Eurotiomycetidae</taxon>
        <taxon>Eurotiales</taxon>
        <taxon>Aspergillaceae</taxon>
        <taxon>Aspergillus</taxon>
        <taxon>Aspergillus subgen. Circumdati</taxon>
    </lineage>
</organism>
<protein>
    <submittedName>
        <fullName evidence="1">Uncharacterized protein</fullName>
    </submittedName>
</protein>